<evidence type="ECO:0000256" key="1">
    <source>
        <dbReference type="SAM" id="MobiDB-lite"/>
    </source>
</evidence>
<dbReference type="RefSeq" id="YP_010359074.1">
    <property type="nucleotide sequence ID" value="NC_062769.1"/>
</dbReference>
<keyword evidence="3" id="KW-1185">Reference proteome</keyword>
<name>A0AAE7V3V9_9CAUD</name>
<evidence type="ECO:0000313" key="3">
    <source>
        <dbReference type="Proteomes" id="UP000827426"/>
    </source>
</evidence>
<evidence type="ECO:0000313" key="2">
    <source>
        <dbReference type="EMBL" id="QWM89502.1"/>
    </source>
</evidence>
<feature type="compositionally biased region" description="Gly residues" evidence="1">
    <location>
        <begin position="42"/>
        <end position="59"/>
    </location>
</feature>
<feature type="compositionally biased region" description="Low complexity" evidence="1">
    <location>
        <begin position="60"/>
        <end position="92"/>
    </location>
</feature>
<protein>
    <submittedName>
        <fullName evidence="2">Uncharacterized protein</fullName>
    </submittedName>
</protein>
<feature type="compositionally biased region" description="Gly residues" evidence="1">
    <location>
        <begin position="24"/>
        <end position="34"/>
    </location>
</feature>
<accession>A0AAE7V3V9</accession>
<feature type="compositionally biased region" description="Polar residues" evidence="1">
    <location>
        <begin position="1"/>
        <end position="15"/>
    </location>
</feature>
<dbReference type="EMBL" id="MZ130479">
    <property type="protein sequence ID" value="QWM89502.1"/>
    <property type="molecule type" value="Genomic_DNA"/>
</dbReference>
<reference evidence="2 3" key="1">
    <citation type="submission" date="2021-04" db="EMBL/GenBank/DDBJ databases">
        <authorList>
            <person name="Shkoporov A.N."/>
            <person name="Stockdale S.R."/>
            <person name="Guerin E."/>
            <person name="Ross R.P."/>
            <person name="Hill C."/>
        </authorList>
    </citation>
    <scope>NUCLEOTIDE SEQUENCE [LARGE SCALE GENOMIC DNA]</scope>
    <source>
        <strain evidence="3">cr36_1</strain>
    </source>
</reference>
<dbReference type="KEGG" id="vg:75691033"/>
<feature type="region of interest" description="Disordered" evidence="1">
    <location>
        <begin position="1"/>
        <end position="103"/>
    </location>
</feature>
<proteinExistence type="predicted"/>
<organism evidence="2 3">
    <name type="scientific">uncultured phage cr36_1</name>
    <dbReference type="NCBI Taxonomy" id="2986397"/>
    <lineage>
        <taxon>Viruses</taxon>
        <taxon>Duplodnaviria</taxon>
        <taxon>Heunggongvirae</taxon>
        <taxon>Uroviricota</taxon>
        <taxon>Caudoviricetes</taxon>
        <taxon>Crassvirales</taxon>
        <taxon>Intestiviridae</taxon>
        <taxon>Churivirinae</taxon>
        <taxon>Jahgtovirus</taxon>
        <taxon>Jahgtovirus gastrointestinalis</taxon>
    </lineage>
</organism>
<dbReference type="Proteomes" id="UP000827426">
    <property type="component" value="Segment"/>
</dbReference>
<dbReference type="GeneID" id="75691033"/>
<gene>
    <name evidence="2" type="primary">gp_16186</name>
</gene>
<sequence length="444" mass="47900">MPTFNNNDSLDLSTTKIDDISTVGGAGQGAGSGNNGNTTGQGQQGAGQQGQQGQQGNGNGNPDTNPDTNANNGNGNTGNQGQQGQVDNQQQDSSMGEVKLSEGDTINVDGVDYTIDAEGNAIAADGTVFRTATELAELIAQNGSEPSVLNQLQTRFGSDFKDENGNPIVFDDNEEGIAAYVETVVQSRVKEAQTAALNNLFETYPQVEQVINHLKLNGTLDDFVEIPDRSQITVSKDNEEQQATFIREEWKLSGKKGDVNKFIDYCKNAGILYDTAVESKEAVDSIYESRLAEQKAQVEAKEAAAAAEEKAYWDNVEKTISKGELLGYSIPEQIQCNKDGKKVMLNRRDFLKYVSTPVDSEGNTAYMLDEAKVDSDARMQDDLLKAFLRFTGGDYASLVGMAVNKQKVLSIRTAAAQTTGKRTVIINSKGNNSKTVDNDQLVLN</sequence>